<reference evidence="3" key="1">
    <citation type="submission" date="2019-02" db="EMBL/GenBank/DDBJ databases">
        <authorList>
            <person name="Gruber-Vodicka R. H."/>
            <person name="Seah K. B. B."/>
        </authorList>
    </citation>
    <scope>NUCLEOTIDE SEQUENCE</scope>
    <source>
        <strain evidence="3">BECK_BZ163</strain>
        <strain evidence="4">BECK_BZ164</strain>
        <strain evidence="2">BECK_BZ165</strain>
    </source>
</reference>
<dbReference type="EMBL" id="CAADFL010000187">
    <property type="protein sequence ID" value="VFK11508.1"/>
    <property type="molecule type" value="Genomic_DNA"/>
</dbReference>
<evidence type="ECO:0000313" key="3">
    <source>
        <dbReference type="EMBL" id="VFJ57051.1"/>
    </source>
</evidence>
<evidence type="ECO:0000313" key="2">
    <source>
        <dbReference type="EMBL" id="VFJ57009.1"/>
    </source>
</evidence>
<dbReference type="EMBL" id="CAADFA010000190">
    <property type="protein sequence ID" value="VFJ57009.1"/>
    <property type="molecule type" value="Genomic_DNA"/>
</dbReference>
<protein>
    <recommendedName>
        <fullName evidence="5">Phage tail assembly chaperone protein, E, or 41 or 14</fullName>
    </recommendedName>
</protein>
<evidence type="ECO:0008006" key="5">
    <source>
        <dbReference type="Google" id="ProtNLM"/>
    </source>
</evidence>
<organism evidence="3">
    <name type="scientific">Candidatus Kentrum sp. FM</name>
    <dbReference type="NCBI Taxonomy" id="2126340"/>
    <lineage>
        <taxon>Bacteria</taxon>
        <taxon>Pseudomonadati</taxon>
        <taxon>Pseudomonadota</taxon>
        <taxon>Gammaproteobacteria</taxon>
        <taxon>Candidatus Kentrum</taxon>
    </lineage>
</organism>
<feature type="compositionally biased region" description="Basic and acidic residues" evidence="1">
    <location>
        <begin position="10"/>
        <end position="21"/>
    </location>
</feature>
<accession>A0A450SSY9</accession>
<sequence>MTATAADAHPVADRHEPRVDPHAGPMPPTGDVLKGIILPISGKTAQFFRRKGRNLANASRKAGGDIGLLDAAMISELITIDGNPVLMKELLDEYDFFDMLALQQGFGELGKFSQRPGS</sequence>
<evidence type="ECO:0000313" key="4">
    <source>
        <dbReference type="EMBL" id="VFK11508.1"/>
    </source>
</evidence>
<name>A0A450SSY9_9GAMM</name>
<feature type="region of interest" description="Disordered" evidence="1">
    <location>
        <begin position="1"/>
        <end position="30"/>
    </location>
</feature>
<dbReference type="AlphaFoldDB" id="A0A450SSY9"/>
<gene>
    <name evidence="3" type="ORF">BECKFM1743A_GA0114220_101814</name>
    <name evidence="4" type="ORF">BECKFM1743B_GA0114221_101873</name>
    <name evidence="2" type="ORF">BECKFM1743C_GA0114222_101903</name>
</gene>
<evidence type="ECO:0000256" key="1">
    <source>
        <dbReference type="SAM" id="MobiDB-lite"/>
    </source>
</evidence>
<dbReference type="EMBL" id="CAADEZ010000181">
    <property type="protein sequence ID" value="VFJ57051.1"/>
    <property type="molecule type" value="Genomic_DNA"/>
</dbReference>
<proteinExistence type="predicted"/>